<evidence type="ECO:0000313" key="3">
    <source>
        <dbReference type="EMBL" id="KEI45171.1"/>
    </source>
</evidence>
<dbReference type="RefSeq" id="WP_051387625.1">
    <property type="nucleotide sequence ID" value="NZ_JNVU01000014.1"/>
</dbReference>
<feature type="domain" description="Cyclic nucleotide-binding" evidence="2">
    <location>
        <begin position="663"/>
        <end position="717"/>
    </location>
</feature>
<feature type="compositionally biased region" description="Gly residues" evidence="1">
    <location>
        <begin position="512"/>
        <end position="526"/>
    </location>
</feature>
<protein>
    <recommendedName>
        <fullName evidence="2">Cyclic nucleotide-binding domain-containing protein</fullName>
    </recommendedName>
</protein>
<feature type="compositionally biased region" description="Basic and acidic residues" evidence="1">
    <location>
        <begin position="1"/>
        <end position="12"/>
    </location>
</feature>
<dbReference type="InterPro" id="IPR036689">
    <property type="entry name" value="ESAT-6-like_sf"/>
</dbReference>
<evidence type="ECO:0000259" key="2">
    <source>
        <dbReference type="PROSITE" id="PS50042"/>
    </source>
</evidence>
<dbReference type="InterPro" id="IPR000595">
    <property type="entry name" value="cNMP-bd_dom"/>
</dbReference>
<feature type="compositionally biased region" description="Gly residues" evidence="1">
    <location>
        <begin position="907"/>
        <end position="935"/>
    </location>
</feature>
<feature type="compositionally biased region" description="Polar residues" evidence="1">
    <location>
        <begin position="135"/>
        <end position="146"/>
    </location>
</feature>
<dbReference type="AlphaFoldDB" id="A0A073B0V0"/>
<feature type="compositionally biased region" description="Acidic residues" evidence="1">
    <location>
        <begin position="150"/>
        <end position="160"/>
    </location>
</feature>
<evidence type="ECO:0000256" key="1">
    <source>
        <dbReference type="SAM" id="MobiDB-lite"/>
    </source>
</evidence>
<feature type="region of interest" description="Disordered" evidence="1">
    <location>
        <begin position="480"/>
        <end position="652"/>
    </location>
</feature>
<feature type="region of interest" description="Disordered" evidence="1">
    <location>
        <begin position="827"/>
        <end position="957"/>
    </location>
</feature>
<dbReference type="eggNOG" id="COG5164">
    <property type="taxonomic scope" value="Bacteria"/>
</dbReference>
<feature type="compositionally biased region" description="Low complexity" evidence="1">
    <location>
        <begin position="527"/>
        <end position="539"/>
    </location>
</feature>
<feature type="compositionally biased region" description="Acidic residues" evidence="1">
    <location>
        <begin position="553"/>
        <end position="563"/>
    </location>
</feature>
<dbReference type="EMBL" id="JNVU01000014">
    <property type="protein sequence ID" value="KEI45171.1"/>
    <property type="molecule type" value="Genomic_DNA"/>
</dbReference>
<feature type="compositionally biased region" description="Basic and acidic residues" evidence="1">
    <location>
        <begin position="113"/>
        <end position="123"/>
    </location>
</feature>
<comment type="caution">
    <text evidence="3">The sequence shown here is derived from an EMBL/GenBank/DDBJ whole genome shotgun (WGS) entry which is preliminary data.</text>
</comment>
<feature type="compositionally biased region" description="Basic and acidic residues" evidence="1">
    <location>
        <begin position="44"/>
        <end position="59"/>
    </location>
</feature>
<feature type="compositionally biased region" description="Low complexity" evidence="1">
    <location>
        <begin position="95"/>
        <end position="106"/>
    </location>
</feature>
<name>A0A073B0V0_9PSEU</name>
<dbReference type="Gene3D" id="1.10.287.1060">
    <property type="entry name" value="ESAT-6-like"/>
    <property type="match status" value="1"/>
</dbReference>
<keyword evidence="4" id="KW-1185">Reference proteome</keyword>
<feature type="compositionally biased region" description="Low complexity" evidence="1">
    <location>
        <begin position="613"/>
        <end position="644"/>
    </location>
</feature>
<gene>
    <name evidence="3" type="ORF">GU90_05125</name>
</gene>
<feature type="compositionally biased region" description="Low complexity" evidence="1">
    <location>
        <begin position="60"/>
        <end position="76"/>
    </location>
</feature>
<accession>A0A073B0V0</accession>
<evidence type="ECO:0000313" key="4">
    <source>
        <dbReference type="Proteomes" id="UP000031419"/>
    </source>
</evidence>
<dbReference type="SUPFAM" id="SSF140453">
    <property type="entry name" value="EsxAB dimer-like"/>
    <property type="match status" value="1"/>
</dbReference>
<sequence>MAPRGLRPDKRGGGNNDGGNSHHTPNKGEEKTSTTTTTTTTPTYEKKTSTESTTGEHDSSTNSNTSETSSNSNTSSVTPQSYDGDNSASESYSRSDQTTGQQSTDQGSDDDSGDQKEPKKRTGGDSTGDDETDGHQNGKNRGNGNKDQQDEGDSGQDDQGDSNSSPIDDVIEIAEDLWEAGKWLADKWDEATNPYHGREEEVGKAEERLHSTGPVNKSDELLDDAKMGLDFFRDFIPLYRDWTGGGPLYETDVLDVYNQLRGIDFAAFREDADRLGAVHQALTEQTDEMKHAFRTARQTWQGEAAEAADAKVEGFTEAGTTVCAETEDFAGAISPAMDGIQQVVREYASFVLELGKEMKCAGKTPQETQDEIRKARGDLEFSDLADVGIDDLFSGAWAAFKEHGISLILGMTFKVPSWLEPGVKEACDTIRNRLIEEAKAWLDTSFKPEFDAKFSQFQQQSQSTQQQVQEIYDKLLGTQISESPFDPPAEKPPAETTPSSTNQPSANDRGGGDIGGGGNDTGGGGISPPDSGGMPEGGIEPPPEASEPPDLPQDGESEADTEEQSVTLGEGEKAVTIHKPEQDGKVEVELLGEDGKPKKYLLDFGDGSGEGTAAPLGQSAAGQAGQQVPGQPGQQIPGQPADPGAVGGVPGADEDVIPVQAGEDGKIVIEEGDRTLVFERTPEGDIKVTVDNGDGLPPVKETVSFGGGEDSAFGDLGRSEFGAPGADGAVGGPGVGPGAVGAEAGLGMPGPEAAVGEPGIGPGGVGAGPGVGVPGQVGAEGAVGMADSPAGAGAAGFTGGAGGFAGGAAAAGGDPLGAVGADGAQAASVSPQSSGFTTFSSESSAHSFGSASGQLFGGSGEDSAPGGADEQRAPGGTAGIGSMGQAQVGSPAGATGLGSMQDAGAGTPAGGQAGQGGMMGGMMGMGGMGHAGQQGGDQERSNPSPWRTQGDLFDDGITGANYRFRSVLGEDQGRV</sequence>
<dbReference type="OrthoDB" id="3692636at2"/>
<organism evidence="3 4">
    <name type="scientific">Saccharopolyspora rectivirgula</name>
    <dbReference type="NCBI Taxonomy" id="28042"/>
    <lineage>
        <taxon>Bacteria</taxon>
        <taxon>Bacillati</taxon>
        <taxon>Actinomycetota</taxon>
        <taxon>Actinomycetes</taxon>
        <taxon>Pseudonocardiales</taxon>
        <taxon>Pseudonocardiaceae</taxon>
        <taxon>Saccharopolyspora</taxon>
    </lineage>
</organism>
<dbReference type="STRING" id="28042.GU90_05125"/>
<feature type="compositionally biased region" description="Pro residues" evidence="1">
    <location>
        <begin position="540"/>
        <end position="551"/>
    </location>
</feature>
<reference evidence="3 4" key="1">
    <citation type="submission" date="2014-06" db="EMBL/GenBank/DDBJ databases">
        <title>Saccharopolyspora rectivirgula DSM-43113 Genome sequencing.</title>
        <authorList>
            <person name="Barrera C."/>
            <person name="Millon L."/>
            <person name="Rognon B."/>
            <person name="Zaugg C."/>
            <person name="Monod M."/>
        </authorList>
    </citation>
    <scope>NUCLEOTIDE SEQUENCE [LARGE SCALE GENOMIC DNA]</scope>
    <source>
        <strain evidence="3 4">DSM 43113</strain>
    </source>
</reference>
<feature type="compositionally biased region" description="Polar residues" evidence="1">
    <location>
        <begin position="77"/>
        <end position="94"/>
    </location>
</feature>
<dbReference type="Proteomes" id="UP000031419">
    <property type="component" value="Unassembled WGS sequence"/>
</dbReference>
<feature type="compositionally biased region" description="Low complexity" evidence="1">
    <location>
        <begin position="833"/>
        <end position="853"/>
    </location>
</feature>
<feature type="compositionally biased region" description="Basic and acidic residues" evidence="1">
    <location>
        <begin position="570"/>
        <end position="601"/>
    </location>
</feature>
<dbReference type="PROSITE" id="PS50042">
    <property type="entry name" value="CNMP_BINDING_3"/>
    <property type="match status" value="1"/>
</dbReference>
<feature type="compositionally biased region" description="Low complexity" evidence="1">
    <location>
        <begin position="33"/>
        <end position="43"/>
    </location>
</feature>
<proteinExistence type="predicted"/>
<feature type="region of interest" description="Disordered" evidence="1">
    <location>
        <begin position="1"/>
        <end position="166"/>
    </location>
</feature>